<dbReference type="PANTHER" id="PTHR30489">
    <property type="entry name" value="LIPOPROTEIN-RELEASING SYSTEM TRANSMEMBRANE PROTEIN LOLE"/>
    <property type="match status" value="1"/>
</dbReference>
<dbReference type="InterPro" id="IPR051447">
    <property type="entry name" value="Lipoprotein-release_system"/>
</dbReference>
<comment type="similarity">
    <text evidence="2">Belongs to the ABC-4 integral membrane protein family. LolC/E subfamily.</text>
</comment>
<name>A0A378UFZ7_BERDE</name>
<evidence type="ECO:0000256" key="8">
    <source>
        <dbReference type="SAM" id="Phobius"/>
    </source>
</evidence>
<dbReference type="NCBIfam" id="TIGR02212">
    <property type="entry name" value="lolCE"/>
    <property type="match status" value="1"/>
</dbReference>
<accession>A0A378UFZ7</accession>
<feature type="domain" description="ABC3 transporter permease C-terminal" evidence="9">
    <location>
        <begin position="275"/>
        <end position="409"/>
    </location>
</feature>
<evidence type="ECO:0000256" key="4">
    <source>
        <dbReference type="ARBA" id="ARBA00022475"/>
    </source>
</evidence>
<keyword evidence="3" id="KW-0813">Transport</keyword>
<evidence type="ECO:0000259" key="9">
    <source>
        <dbReference type="Pfam" id="PF02687"/>
    </source>
</evidence>
<dbReference type="GO" id="GO:0042953">
    <property type="term" value="P:lipoprotein transport"/>
    <property type="evidence" value="ECO:0007669"/>
    <property type="project" value="InterPro"/>
</dbReference>
<feature type="transmembrane region" description="Helical" evidence="8">
    <location>
        <begin position="382"/>
        <end position="399"/>
    </location>
</feature>
<dbReference type="Pfam" id="PF02687">
    <property type="entry name" value="FtsX"/>
    <property type="match status" value="1"/>
</dbReference>
<organism evidence="11 12">
    <name type="scientific">Bergeriella denitrificans</name>
    <name type="common">Neisseria denitrificans</name>
    <dbReference type="NCBI Taxonomy" id="494"/>
    <lineage>
        <taxon>Bacteria</taxon>
        <taxon>Pseudomonadati</taxon>
        <taxon>Pseudomonadota</taxon>
        <taxon>Betaproteobacteria</taxon>
        <taxon>Neisseriales</taxon>
        <taxon>Neisseriaceae</taxon>
        <taxon>Bergeriella</taxon>
    </lineage>
</organism>
<evidence type="ECO:0000256" key="6">
    <source>
        <dbReference type="ARBA" id="ARBA00022989"/>
    </source>
</evidence>
<dbReference type="PANTHER" id="PTHR30489:SF0">
    <property type="entry name" value="LIPOPROTEIN-RELEASING SYSTEM TRANSMEMBRANE PROTEIN LOLE"/>
    <property type="match status" value="1"/>
</dbReference>
<feature type="transmembrane region" description="Helical" evidence="8">
    <location>
        <begin position="20"/>
        <end position="47"/>
    </location>
</feature>
<dbReference type="Pfam" id="PF12704">
    <property type="entry name" value="MacB_PCD"/>
    <property type="match status" value="1"/>
</dbReference>
<feature type="transmembrane region" description="Helical" evidence="8">
    <location>
        <begin position="317"/>
        <end position="343"/>
    </location>
</feature>
<reference evidence="11 12" key="1">
    <citation type="submission" date="2018-06" db="EMBL/GenBank/DDBJ databases">
        <authorList>
            <consortium name="Pathogen Informatics"/>
            <person name="Doyle S."/>
        </authorList>
    </citation>
    <scope>NUCLEOTIDE SEQUENCE [LARGE SCALE GENOMIC DNA]</scope>
    <source>
        <strain evidence="11 12">NCTC10295</strain>
    </source>
</reference>
<evidence type="ECO:0000256" key="1">
    <source>
        <dbReference type="ARBA" id="ARBA00004651"/>
    </source>
</evidence>
<dbReference type="InterPro" id="IPR025857">
    <property type="entry name" value="MacB_PCD"/>
</dbReference>
<keyword evidence="12" id="KW-1185">Reference proteome</keyword>
<evidence type="ECO:0000259" key="10">
    <source>
        <dbReference type="Pfam" id="PF12704"/>
    </source>
</evidence>
<proteinExistence type="inferred from homology"/>
<dbReference type="GO" id="GO:0044874">
    <property type="term" value="P:lipoprotein localization to outer membrane"/>
    <property type="evidence" value="ECO:0007669"/>
    <property type="project" value="TreeGrafter"/>
</dbReference>
<dbReference type="InterPro" id="IPR011925">
    <property type="entry name" value="LolCE_TM"/>
</dbReference>
<keyword evidence="6 8" id="KW-1133">Transmembrane helix</keyword>
<dbReference type="Proteomes" id="UP000254651">
    <property type="component" value="Unassembled WGS sequence"/>
</dbReference>
<gene>
    <name evidence="11" type="primary">lolE</name>
    <name evidence="11" type="ORF">NCTC10295_01017</name>
</gene>
<dbReference type="EMBL" id="UGQS01000002">
    <property type="protein sequence ID" value="STZ76256.1"/>
    <property type="molecule type" value="Genomic_DNA"/>
</dbReference>
<evidence type="ECO:0000256" key="2">
    <source>
        <dbReference type="ARBA" id="ARBA00005236"/>
    </source>
</evidence>
<comment type="subcellular location">
    <subcellularLocation>
        <location evidence="1">Cell membrane</location>
        <topology evidence="1">Multi-pass membrane protein</topology>
    </subcellularLocation>
</comment>
<evidence type="ECO:0000256" key="5">
    <source>
        <dbReference type="ARBA" id="ARBA00022692"/>
    </source>
</evidence>
<keyword evidence="7 8" id="KW-0472">Membrane</keyword>
<evidence type="ECO:0000256" key="7">
    <source>
        <dbReference type="ARBA" id="ARBA00023136"/>
    </source>
</evidence>
<protein>
    <submittedName>
        <fullName evidence="11">Lipoprotein releasing system transmembrane protein</fullName>
    </submittedName>
</protein>
<dbReference type="InterPro" id="IPR003838">
    <property type="entry name" value="ABC3_permease_C"/>
</dbReference>
<keyword evidence="4" id="KW-1003">Cell membrane</keyword>
<feature type="transmembrane region" description="Helical" evidence="8">
    <location>
        <begin position="275"/>
        <end position="297"/>
    </location>
</feature>
<dbReference type="AlphaFoldDB" id="A0A378UFZ7"/>
<evidence type="ECO:0000313" key="12">
    <source>
        <dbReference type="Proteomes" id="UP000254651"/>
    </source>
</evidence>
<keyword evidence="11" id="KW-0449">Lipoprotein</keyword>
<dbReference type="RefSeq" id="WP_066077563.1">
    <property type="nucleotide sequence ID" value="NZ_CP181246.1"/>
</dbReference>
<sequence length="416" mass="45249">MSSLETWIGLRYLRAKKRNGFMSFITMISIAGIALGVTALIVVLSVMNGFQKEIRGQLLNVAPHAEIGYYDSGNGESWQSLRVFVQDKKEVLASAPFVSDQALLANAGEVRGVQIRGILPSEEQNVVEYGKDMPAGSFDDLKPGEFDIILGEGLAQALGAEPGGKVTVITPEGNVTPAGVVPRLKQFNVVGIVKTGVYEMDNSLAMTHLQDAQVLYRLGDGVHGLRLKLAEPQNAPDFIRNLIPAAQQDQVWVRDWTFSNRSYFEAVELEKRMMFIILTLIIAVAAFNLVSSLVMAVTEKQADIAILRTLGLAPAGIMKIFMVQGAFAGFFGTLAGVVCGVLLGWNVGKIVAFFEKLFGVHLINSQVYFIDYLPSDVNMKDVAVIAAISLALAFAATLYPSWRAAKTQPAEALRYE</sequence>
<dbReference type="GO" id="GO:0098797">
    <property type="term" value="C:plasma membrane protein complex"/>
    <property type="evidence" value="ECO:0007669"/>
    <property type="project" value="TreeGrafter"/>
</dbReference>
<feature type="domain" description="MacB-like periplasmic core" evidence="10">
    <location>
        <begin position="26"/>
        <end position="239"/>
    </location>
</feature>
<keyword evidence="5 8" id="KW-0812">Transmembrane</keyword>
<evidence type="ECO:0000313" key="11">
    <source>
        <dbReference type="EMBL" id="STZ76256.1"/>
    </source>
</evidence>
<evidence type="ECO:0000256" key="3">
    <source>
        <dbReference type="ARBA" id="ARBA00022448"/>
    </source>
</evidence>